<evidence type="ECO:0000256" key="1">
    <source>
        <dbReference type="SAM" id="MobiDB-lite"/>
    </source>
</evidence>
<protein>
    <submittedName>
        <fullName evidence="3">Alpha/beta hydrolase</fullName>
    </submittedName>
</protein>
<dbReference type="Pfam" id="PF00561">
    <property type="entry name" value="Abhydrolase_1"/>
    <property type="match status" value="1"/>
</dbReference>
<dbReference type="InterPro" id="IPR000073">
    <property type="entry name" value="AB_hydrolase_1"/>
</dbReference>
<dbReference type="PRINTS" id="PR00111">
    <property type="entry name" value="ABHYDROLASE"/>
</dbReference>
<dbReference type="AlphaFoldDB" id="A0A6A0B127"/>
<dbReference type="RefSeq" id="WP_254076940.1">
    <property type="nucleotide sequence ID" value="NZ_BLLG01000016.1"/>
</dbReference>
<sequence length="302" mass="32217">MAIIDTAGARLHVQRLGPAEGRGGRETVVLLHGLLTDSLASYYFTVAPEFAAAGLDVVMYDHRGHGRSGRPALGYQLGRFTDDLGALLDRLELPGRVHLVGNSFGGTVSFDYALRHPERVASISVVESEPATASWARKIAGLLERVRHEMTVNESEALDWITAHRGRRTARLARSAGRLVRDTAIADELTVCAPVTEDALRLLDPPVLAVYGADSDLCEQAPWLGSLLPRSRTVPVPGHEHSVLVEAPGRVRDEVLAWIAEHPASGAPATRPRAGTGPGARPGRGPGTGHRVPAVPAEVNTP</sequence>
<reference evidence="3 4" key="1">
    <citation type="submission" date="2020-02" db="EMBL/GenBank/DDBJ databases">
        <title>Whole Genome Shotgun Sequence of Streptomyces sp. strain CWH03.</title>
        <authorList>
            <person name="Dohra H."/>
            <person name="Kodani S."/>
            <person name="Yamamura H."/>
        </authorList>
    </citation>
    <scope>NUCLEOTIDE SEQUENCE [LARGE SCALE GENOMIC DNA]</scope>
    <source>
        <strain evidence="3 4">CWH03</strain>
    </source>
</reference>
<dbReference type="PANTHER" id="PTHR43194:SF2">
    <property type="entry name" value="PEROXISOMAL MEMBRANE PROTEIN LPX1"/>
    <property type="match status" value="1"/>
</dbReference>
<keyword evidence="3" id="KW-0378">Hydrolase</keyword>
<name>A0A6A0B127_9ACTN</name>
<keyword evidence="4" id="KW-1185">Reference proteome</keyword>
<accession>A0A6A0B127</accession>
<organism evidence="3 4">
    <name type="scientific">Streptomyces pacificus</name>
    <dbReference type="NCBI Taxonomy" id="2705029"/>
    <lineage>
        <taxon>Bacteria</taxon>
        <taxon>Bacillati</taxon>
        <taxon>Actinomycetota</taxon>
        <taxon>Actinomycetes</taxon>
        <taxon>Kitasatosporales</taxon>
        <taxon>Streptomycetaceae</taxon>
        <taxon>Streptomyces</taxon>
    </lineage>
</organism>
<dbReference type="PANTHER" id="PTHR43194">
    <property type="entry name" value="HYDROLASE ALPHA/BETA FOLD FAMILY"/>
    <property type="match status" value="1"/>
</dbReference>
<dbReference type="Proteomes" id="UP000484988">
    <property type="component" value="Unassembled WGS sequence"/>
</dbReference>
<dbReference type="SUPFAM" id="SSF53474">
    <property type="entry name" value="alpha/beta-Hydrolases"/>
    <property type="match status" value="1"/>
</dbReference>
<evidence type="ECO:0000259" key="2">
    <source>
        <dbReference type="Pfam" id="PF00561"/>
    </source>
</evidence>
<gene>
    <name evidence="3" type="ORF">SCWH03_45900</name>
</gene>
<dbReference type="Gene3D" id="3.40.50.1820">
    <property type="entry name" value="alpha/beta hydrolase"/>
    <property type="match status" value="1"/>
</dbReference>
<feature type="compositionally biased region" description="Gly residues" evidence="1">
    <location>
        <begin position="276"/>
        <end position="288"/>
    </location>
</feature>
<dbReference type="InterPro" id="IPR050228">
    <property type="entry name" value="Carboxylesterase_BioH"/>
</dbReference>
<feature type="domain" description="AB hydrolase-1" evidence="2">
    <location>
        <begin position="27"/>
        <end position="140"/>
    </location>
</feature>
<dbReference type="InterPro" id="IPR029058">
    <property type="entry name" value="AB_hydrolase_fold"/>
</dbReference>
<dbReference type="EMBL" id="BLLG01000016">
    <property type="protein sequence ID" value="GFH38348.1"/>
    <property type="molecule type" value="Genomic_DNA"/>
</dbReference>
<comment type="caution">
    <text evidence="3">The sequence shown here is derived from an EMBL/GenBank/DDBJ whole genome shotgun (WGS) entry which is preliminary data.</text>
</comment>
<feature type="region of interest" description="Disordered" evidence="1">
    <location>
        <begin position="262"/>
        <end position="302"/>
    </location>
</feature>
<dbReference type="GO" id="GO:0016787">
    <property type="term" value="F:hydrolase activity"/>
    <property type="evidence" value="ECO:0007669"/>
    <property type="project" value="UniProtKB-KW"/>
</dbReference>
<evidence type="ECO:0000313" key="4">
    <source>
        <dbReference type="Proteomes" id="UP000484988"/>
    </source>
</evidence>
<proteinExistence type="predicted"/>
<feature type="compositionally biased region" description="Low complexity" evidence="1">
    <location>
        <begin position="266"/>
        <end position="275"/>
    </location>
</feature>
<evidence type="ECO:0000313" key="3">
    <source>
        <dbReference type="EMBL" id="GFH38348.1"/>
    </source>
</evidence>